<sequence length="1829" mass="187639">MSDNQVSFATLGNAVGFVTQVSGTVKVQSIDGQERIIKAGDPIFYGETVVAVGNGSATIEFVDGTQIVVANQSVVEITDEIFSFDNTDAELVADSTSEADALQEAILAGQDPTLIQEAPAAGEETGATDEEQRVDVSVDRNDDTSLPTFGYDTDNDRSVLAGGGTTGGQNYYGTSSYDVPETAQFGLSGGSGAEGAPSDIKSAQFVDSYVNGVTYVTSSGLSGLTGDQGDDGSFAYREGDSITFSVGDVIIAEFSSDLVSNGLLFLQDIAQTDLGDVNDNYVENMAIFLQAISDGLQDSNSGDGVLETNDIINMPDGNSTITISEDMREAFEGYSLNLSEAGKQMLSDALASVNIEFTRDSETEDGLGVNTFETAAMSHVVDSTVELAGDRVPDEFDARTTDEIDVPGGVVTYNYNELDGEITFSVSDLLEGATANQVVEDNLVIKDVSLAAGYENIGELIDNGDGTYKIILNEGVDQYDLEGLSLNYTAQDWTATQTITSATLDTYKSHLSTDAESVTEGDDYAQFTLTSSLSFDEDQTLKITLTSENMSEALGKQIAEYADDYSMPIEYSVDGGETWISVDLDSVEYQEGGVVWPTFSATLPAGSTSIEVRVPIFDDVAVEGTEYFNAVVTGDNFYDEEIEFAIEDNDSVAEELPTISTDYVYAVEGQEYAEFTVSLSEAADGDVSVDYSMVGIGATLDEDITDYTGTIVFAAGETTKTIRIPIVDDTEVEDVEMAFLTLSNVEGGAVIGDGQGSLRLFDNDSDATLDVNLTIDSIAQDNVIDAAEFQSGSVVITGTVSGDSYDLAIVTLTINGEVYTANIGSDNTYSLTVDTADLQSDGDLTVDAQVNVYNSDSGRGEASASQSYTFDSSPLSINLDVDPITDDSILNAVEAGGDVIVTGSVTGDEFDSGTVTLTINDTEYTGAVTNGQFSISVAGSDLEADSDSLVDATASVSNAIGQSGGGASTEAYFVDTTARATVRVDSITSDDVINSQEAGATITVTGRVGFDAGAGDTVSMEINGTTYTAVVQTDSTWSVDVAGSDLAADASFVASVSGQDDAGNPYSASTTSTHTVDTSIATPSISFESTGDDDVYNAVELGDDGTVTATISVTGSEVGDTLTYRVGDGETITVTLTADDIANGVTVEVPPQVTLTASLSDDAGNTSDEVSDHPMSADVSADSGTVTVNDITEDDVINAAEAAGTVSVTGDAIGGDISEGDVVALEINGTTYTTTVGPDGSWSVDVAGSDLVSDTEFDAVVTSSDDAGNTVESVGSSTHTIDTSPLAINLDIDPITDDSILNAAEAGSDVTVTGSVTGDDFDTGTVTLTINGTEYTGAVTNGQFSISVAGSDLEADSDSLVDATATVSNAIGQSGNATSTEAYFVDTTARATIRVDSITSDDVIDAEEANSTVSVTGRVGFDASAGDTVTMEINGTTYTATVQADKTWAVDVAGSDLAADTSFVASVSGQDSAGNPYSASTTSTHTVNIVTGDTSLSLSATDSITETGGVVTYTATLTNAAQGEVTVTLSNGETITIADGETQGTVDVVVAADEDVYVDADSISASISGATGGNFENLVVDSTPATTQITDTTDDTTVSLSATGSITEAGGTVTYTAELTSAAEGDVTVTLSNGETITIADGETQGTVDVVVAADEDVYVDADSISASISGATGGNFENLVVDSTPATTQITDTTDDTTVSLSATGSITEAGGTVTYTAELTSAAEGDVTVTLSNGETITIADGETQGTVDVVVAADEDVYVDADSISASISGATGGNFENLVVDSTPATTQITDTTDDTTVSLSATGSITEAGGTVTYTAELTSAAEG</sequence>
<feature type="region of interest" description="Disordered" evidence="4">
    <location>
        <begin position="1158"/>
        <end position="1181"/>
    </location>
</feature>
<feature type="domain" description="Calx-beta" evidence="5">
    <location>
        <begin position="605"/>
        <end position="640"/>
    </location>
</feature>
<evidence type="ECO:0000256" key="4">
    <source>
        <dbReference type="SAM" id="MobiDB-lite"/>
    </source>
</evidence>
<keyword evidence="8" id="KW-1185">Reference proteome</keyword>
<organism evidence="7 8">
    <name type="scientific">Marinomonas mediterranea (strain ATCC 700492 / JCM 21426 / NBRC 103028 / MMB-1)</name>
    <dbReference type="NCBI Taxonomy" id="717774"/>
    <lineage>
        <taxon>Bacteria</taxon>
        <taxon>Pseudomonadati</taxon>
        <taxon>Pseudomonadota</taxon>
        <taxon>Gammaproteobacteria</taxon>
        <taxon>Oceanospirillales</taxon>
        <taxon>Oceanospirillaceae</taxon>
        <taxon>Marinomonas</taxon>
    </lineage>
</organism>
<feature type="domain" description="Calx-beta" evidence="5">
    <location>
        <begin position="666"/>
        <end position="748"/>
    </location>
</feature>
<dbReference type="InterPro" id="IPR038081">
    <property type="entry name" value="CalX-like_sf"/>
</dbReference>
<evidence type="ECO:0000259" key="5">
    <source>
        <dbReference type="Pfam" id="PF03160"/>
    </source>
</evidence>
<dbReference type="PATRIC" id="fig|717774.3.peg.2557"/>
<dbReference type="eggNOG" id="COG2911">
    <property type="taxonomic scope" value="Bacteria"/>
</dbReference>
<dbReference type="RefSeq" id="WP_013661610.1">
    <property type="nucleotide sequence ID" value="NC_015276.1"/>
</dbReference>
<dbReference type="eggNOG" id="COG2931">
    <property type="taxonomic scope" value="Bacteria"/>
</dbReference>
<reference evidence="7 8" key="1">
    <citation type="journal article" date="2012" name="Stand. Genomic Sci.">
        <title>Complete genome sequence of the melanogenic marine bacterium Marinomonas mediterranea type strain (MMB-1(T)).</title>
        <authorList>
            <person name="Lucas-Elio P."/>
            <person name="Goodwin L."/>
            <person name="Woyke T."/>
            <person name="Pitluck S."/>
            <person name="Nolan M."/>
            <person name="Kyrpides N.C."/>
            <person name="Detter J.C."/>
            <person name="Copeland A."/>
            <person name="Teshima H."/>
            <person name="Bruce D."/>
            <person name="Detter C."/>
            <person name="Tapia R."/>
            <person name="Han S."/>
            <person name="Land M.L."/>
            <person name="Ivanova N."/>
            <person name="Mikhailova N."/>
            <person name="Johnston A.W."/>
            <person name="Sanchez-Amat A."/>
        </authorList>
    </citation>
    <scope>NUCLEOTIDE SEQUENCE [LARGE SCALE GENOMIC DNA]</scope>
    <source>
        <strain evidence="8">ATCC 700492 / JCM 21426 / NBRC 103028 / MMB-1</strain>
    </source>
</reference>
<dbReference type="Gene3D" id="2.60.40.10">
    <property type="entry name" value="Immunoglobulins"/>
    <property type="match status" value="7"/>
</dbReference>
<dbReference type="InterPro" id="IPR049826">
    <property type="entry name" value="Ig-like_ice"/>
</dbReference>
<dbReference type="InterPro" id="IPR003644">
    <property type="entry name" value="Calx_beta"/>
</dbReference>
<keyword evidence="2" id="KW-0677">Repeat</keyword>
<dbReference type="InterPro" id="IPR013783">
    <property type="entry name" value="Ig-like_fold"/>
</dbReference>
<evidence type="ECO:0000313" key="7">
    <source>
        <dbReference type="EMBL" id="ADZ91706.1"/>
    </source>
</evidence>
<keyword evidence="3" id="KW-0106">Calcium</keyword>
<dbReference type="Proteomes" id="UP000001062">
    <property type="component" value="Chromosome"/>
</dbReference>
<proteinExistence type="predicted"/>
<feature type="domain" description="LapA adhesin" evidence="6">
    <location>
        <begin position="1594"/>
        <end position="1694"/>
    </location>
</feature>
<dbReference type="InterPro" id="IPR046779">
    <property type="entry name" value="LapA_adhesin_dom"/>
</dbReference>
<dbReference type="InterPro" id="IPR047777">
    <property type="entry name" value="LapA-like_RM"/>
</dbReference>
<keyword evidence="1" id="KW-0732">Signal</keyword>
<feature type="compositionally biased region" description="Polar residues" evidence="4">
    <location>
        <begin position="1158"/>
        <end position="1168"/>
    </location>
</feature>
<dbReference type="EMBL" id="CP002583">
    <property type="protein sequence ID" value="ADZ91706.1"/>
    <property type="molecule type" value="Genomic_DNA"/>
</dbReference>
<feature type="domain" description="LapA adhesin" evidence="6">
    <location>
        <begin position="1494"/>
        <end position="1592"/>
    </location>
</feature>
<dbReference type="Pfam" id="PF20579">
    <property type="entry name" value="LapA"/>
    <property type="match status" value="3"/>
</dbReference>
<dbReference type="GO" id="GO:0007229">
    <property type="term" value="P:integrin-mediated signaling pathway"/>
    <property type="evidence" value="ECO:0007669"/>
    <property type="project" value="UniProtKB-KW"/>
</dbReference>
<evidence type="ECO:0000256" key="1">
    <source>
        <dbReference type="ARBA" id="ARBA00022729"/>
    </source>
</evidence>
<keyword evidence="7" id="KW-0401">Integrin</keyword>
<dbReference type="SUPFAM" id="SSF141072">
    <property type="entry name" value="CalX-like"/>
    <property type="match status" value="1"/>
</dbReference>
<dbReference type="GO" id="GO:0016020">
    <property type="term" value="C:membrane"/>
    <property type="evidence" value="ECO:0007669"/>
    <property type="project" value="InterPro"/>
</dbReference>
<name>F2JVS0_MARM1</name>
<dbReference type="HOGENOM" id="CLU_237388_0_0_6"/>
<dbReference type="Pfam" id="PF03160">
    <property type="entry name" value="Calx-beta"/>
    <property type="match status" value="2"/>
</dbReference>
<evidence type="ECO:0000256" key="3">
    <source>
        <dbReference type="ARBA" id="ARBA00022837"/>
    </source>
</evidence>
<dbReference type="NCBIfam" id="NF012196">
    <property type="entry name" value="Ig_like_ice"/>
    <property type="match status" value="6"/>
</dbReference>
<protein>
    <submittedName>
        <fullName evidence="7">Na-Ca exchanger/integrin-beta4</fullName>
    </submittedName>
</protein>
<dbReference type="eggNOG" id="COG4932">
    <property type="taxonomic scope" value="Bacteria"/>
</dbReference>
<dbReference type="KEGG" id="mme:Marme_2474"/>
<dbReference type="NCBIfam" id="NF033510">
    <property type="entry name" value="Ca_tandemer"/>
    <property type="match status" value="6"/>
</dbReference>
<dbReference type="Gene3D" id="2.60.40.2030">
    <property type="match status" value="1"/>
</dbReference>
<gene>
    <name evidence="7" type="ordered locus">Marme_2474</name>
</gene>
<dbReference type="OrthoDB" id="8612583at2"/>
<evidence type="ECO:0000313" key="8">
    <source>
        <dbReference type="Proteomes" id="UP000001062"/>
    </source>
</evidence>
<evidence type="ECO:0000259" key="6">
    <source>
        <dbReference type="Pfam" id="PF20579"/>
    </source>
</evidence>
<accession>F2JVS0</accession>
<feature type="domain" description="LapA adhesin" evidence="6">
    <location>
        <begin position="1696"/>
        <end position="1796"/>
    </location>
</feature>
<dbReference type="STRING" id="717774.Marme_2474"/>
<evidence type="ECO:0000256" key="2">
    <source>
        <dbReference type="ARBA" id="ARBA00022737"/>
    </source>
</evidence>
<dbReference type="NCBIfam" id="NF033682">
    <property type="entry name" value="retention_LapA"/>
    <property type="match status" value="1"/>
</dbReference>